<dbReference type="EnsemblMetazoa" id="SCAU004130-RB">
    <property type="protein sequence ID" value="SCAU004130-PB"/>
    <property type="gene ID" value="SCAU004130"/>
</dbReference>
<evidence type="ECO:0000313" key="3">
    <source>
        <dbReference type="EnsemblMetazoa" id="SCAU004130-PB"/>
    </source>
</evidence>
<feature type="compositionally biased region" description="Polar residues" evidence="1">
    <location>
        <begin position="91"/>
        <end position="104"/>
    </location>
</feature>
<keyword evidence="2" id="KW-0732">Signal</keyword>
<dbReference type="Proteomes" id="UP000095300">
    <property type="component" value="Unassembled WGS sequence"/>
</dbReference>
<feature type="compositionally biased region" description="Basic and acidic residues" evidence="1">
    <location>
        <begin position="118"/>
        <end position="127"/>
    </location>
</feature>
<organism evidence="3 4">
    <name type="scientific">Stomoxys calcitrans</name>
    <name type="common">Stable fly</name>
    <name type="synonym">Conops calcitrans</name>
    <dbReference type="NCBI Taxonomy" id="35570"/>
    <lineage>
        <taxon>Eukaryota</taxon>
        <taxon>Metazoa</taxon>
        <taxon>Ecdysozoa</taxon>
        <taxon>Arthropoda</taxon>
        <taxon>Hexapoda</taxon>
        <taxon>Insecta</taxon>
        <taxon>Pterygota</taxon>
        <taxon>Neoptera</taxon>
        <taxon>Endopterygota</taxon>
        <taxon>Diptera</taxon>
        <taxon>Brachycera</taxon>
        <taxon>Muscomorpha</taxon>
        <taxon>Muscoidea</taxon>
        <taxon>Muscidae</taxon>
        <taxon>Stomoxys</taxon>
    </lineage>
</organism>
<feature type="chain" id="PRO_5009325869" evidence="2">
    <location>
        <begin position="26"/>
        <end position="127"/>
    </location>
</feature>
<name>A0A1I8P203_STOCA</name>
<evidence type="ECO:0000313" key="4">
    <source>
        <dbReference type="Proteomes" id="UP000095300"/>
    </source>
</evidence>
<evidence type="ECO:0000256" key="2">
    <source>
        <dbReference type="SAM" id="SignalP"/>
    </source>
</evidence>
<sequence length="127" mass="14023">MASGANCGHFMMLIIVVNMNVLCRGHPAGGIVFPNDDVSRYRPKMEVENGLRTKSTQQRGSGIIIFRDEMLAGAPLKPNMTPSLKVHPNDNDVNVTKQSTSPSGTIDPDEFEDDDETFDHKHTPSKR</sequence>
<accession>A0A1I8P203</accession>
<feature type="compositionally biased region" description="Acidic residues" evidence="1">
    <location>
        <begin position="107"/>
        <end position="117"/>
    </location>
</feature>
<dbReference type="AlphaFoldDB" id="A0A1I8P203"/>
<reference evidence="3" key="1">
    <citation type="submission" date="2020-05" db="UniProtKB">
        <authorList>
            <consortium name="EnsemblMetazoa"/>
        </authorList>
    </citation>
    <scope>IDENTIFICATION</scope>
    <source>
        <strain evidence="3">USDA</strain>
    </source>
</reference>
<dbReference type="VEuPathDB" id="VectorBase:SCAU004130"/>
<evidence type="ECO:0000256" key="1">
    <source>
        <dbReference type="SAM" id="MobiDB-lite"/>
    </source>
</evidence>
<gene>
    <name evidence="3" type="primary">106089810</name>
</gene>
<feature type="region of interest" description="Disordered" evidence="1">
    <location>
        <begin position="76"/>
        <end position="127"/>
    </location>
</feature>
<feature type="signal peptide" evidence="2">
    <location>
        <begin position="1"/>
        <end position="25"/>
    </location>
</feature>
<proteinExistence type="predicted"/>
<protein>
    <submittedName>
        <fullName evidence="3">Uncharacterized protein</fullName>
    </submittedName>
</protein>
<dbReference type="KEGG" id="scac:106089810"/>
<keyword evidence="4" id="KW-1185">Reference proteome</keyword>